<dbReference type="EMBL" id="MN740116">
    <property type="protein sequence ID" value="QHT88436.1"/>
    <property type="molecule type" value="Genomic_DNA"/>
</dbReference>
<keyword evidence="1" id="KW-0812">Transmembrane</keyword>
<proteinExistence type="predicted"/>
<organism evidence="2">
    <name type="scientific">viral metagenome</name>
    <dbReference type="NCBI Taxonomy" id="1070528"/>
    <lineage>
        <taxon>unclassified sequences</taxon>
        <taxon>metagenomes</taxon>
        <taxon>organismal metagenomes</taxon>
    </lineage>
</organism>
<sequence>MDSSKFIYSLVVGSVMFAYIRLFNRNMETYKNSEYRLTWGEFIDGSLQ</sequence>
<reference evidence="2" key="1">
    <citation type="journal article" date="2020" name="Nature">
        <title>Giant virus diversity and host interactions through global metagenomics.</title>
        <authorList>
            <person name="Schulz F."/>
            <person name="Roux S."/>
            <person name="Paez-Espino D."/>
            <person name="Jungbluth S."/>
            <person name="Walsh D.A."/>
            <person name="Denef V.J."/>
            <person name="McMahon K.D."/>
            <person name="Konstantinidis K.T."/>
            <person name="Eloe-Fadrosh E.A."/>
            <person name="Kyrpides N.C."/>
            <person name="Woyke T."/>
        </authorList>
    </citation>
    <scope>NUCLEOTIDE SEQUENCE</scope>
    <source>
        <strain evidence="2">GVMAG-M-3300023184-50</strain>
    </source>
</reference>
<feature type="transmembrane region" description="Helical" evidence="1">
    <location>
        <begin position="6"/>
        <end position="23"/>
    </location>
</feature>
<name>A0A6C0I7Y7_9ZZZZ</name>
<evidence type="ECO:0000256" key="1">
    <source>
        <dbReference type="SAM" id="Phobius"/>
    </source>
</evidence>
<dbReference type="AlphaFoldDB" id="A0A6C0I7Y7"/>
<keyword evidence="1" id="KW-1133">Transmembrane helix</keyword>
<protein>
    <submittedName>
        <fullName evidence="2">Uncharacterized protein</fullName>
    </submittedName>
</protein>
<keyword evidence="1" id="KW-0472">Membrane</keyword>
<evidence type="ECO:0000313" key="2">
    <source>
        <dbReference type="EMBL" id="QHT88436.1"/>
    </source>
</evidence>
<accession>A0A6C0I7Y7</accession>